<organism evidence="1 2">
    <name type="scientific">Blastomyces parvus</name>
    <dbReference type="NCBI Taxonomy" id="2060905"/>
    <lineage>
        <taxon>Eukaryota</taxon>
        <taxon>Fungi</taxon>
        <taxon>Dikarya</taxon>
        <taxon>Ascomycota</taxon>
        <taxon>Pezizomycotina</taxon>
        <taxon>Eurotiomycetes</taxon>
        <taxon>Eurotiomycetidae</taxon>
        <taxon>Onygenales</taxon>
        <taxon>Ajellomycetaceae</taxon>
        <taxon>Blastomyces</taxon>
    </lineage>
</organism>
<comment type="caution">
    <text evidence="1">The sequence shown here is derived from an EMBL/GenBank/DDBJ whole genome shotgun (WGS) entry which is preliminary data.</text>
</comment>
<name>A0A2B7WX35_9EURO</name>
<sequence length="103" mass="12283">MVKLMYVHITSMIWDYPDSLAEHPRGLEYPFYYNQKFTRRFFAGDALRCMTEWFTHALRAGLHWEGLHWDAAIGPDDDGWVQLPDHYTLWKITILTPGFDQDF</sequence>
<protein>
    <submittedName>
        <fullName evidence="1">Uncharacterized protein</fullName>
    </submittedName>
</protein>
<accession>A0A2B7WX35</accession>
<dbReference type="AlphaFoldDB" id="A0A2B7WX35"/>
<reference evidence="1 2" key="1">
    <citation type="submission" date="2017-10" db="EMBL/GenBank/DDBJ databases">
        <title>Comparative genomics in systemic dimorphic fungi from Ajellomycetaceae.</title>
        <authorList>
            <person name="Munoz J.F."/>
            <person name="Mcewen J.G."/>
            <person name="Clay O.K."/>
            <person name="Cuomo C.A."/>
        </authorList>
    </citation>
    <scope>NUCLEOTIDE SEQUENCE [LARGE SCALE GENOMIC DNA]</scope>
    <source>
        <strain evidence="1 2">UAMH130</strain>
    </source>
</reference>
<evidence type="ECO:0000313" key="1">
    <source>
        <dbReference type="EMBL" id="PGH01366.1"/>
    </source>
</evidence>
<dbReference type="Proteomes" id="UP000224080">
    <property type="component" value="Unassembled WGS sequence"/>
</dbReference>
<evidence type="ECO:0000313" key="2">
    <source>
        <dbReference type="Proteomes" id="UP000224080"/>
    </source>
</evidence>
<dbReference type="EMBL" id="PDNC01000073">
    <property type="protein sequence ID" value="PGH01366.1"/>
    <property type="molecule type" value="Genomic_DNA"/>
</dbReference>
<proteinExistence type="predicted"/>
<keyword evidence="2" id="KW-1185">Reference proteome</keyword>
<gene>
    <name evidence="1" type="ORF">GX51_05298</name>
</gene>